<dbReference type="PANTHER" id="PTHR13707:SF23">
    <property type="entry name" value="SUCCINYL-COA:3-KETOACID-COENZYME A TRANSFERASE"/>
    <property type="match status" value="1"/>
</dbReference>
<dbReference type="FunFam" id="3.40.1080.10:FF:000001">
    <property type="entry name" value="Succinyl-coa:3-ketoacid-coenzyme a transferase subunit b"/>
    <property type="match status" value="1"/>
</dbReference>
<evidence type="ECO:0000313" key="6">
    <source>
        <dbReference type="Proteomes" id="UP000054302"/>
    </source>
</evidence>
<dbReference type="NCBIfam" id="TIGR02429">
    <property type="entry name" value="pcaI_scoA_fam"/>
    <property type="match status" value="1"/>
</dbReference>
<dbReference type="Pfam" id="PF01144">
    <property type="entry name" value="CoA_trans"/>
    <property type="match status" value="2"/>
</dbReference>
<accession>A0A0D1ZQU5</accession>
<dbReference type="VEuPathDB" id="FungiDB:PV10_00230"/>
<dbReference type="Gene3D" id="3.40.1080.10">
    <property type="entry name" value="Glutaconate Coenzyme A-transferase"/>
    <property type="match status" value="2"/>
</dbReference>
<dbReference type="InterPro" id="IPR012792">
    <property type="entry name" value="3-oxoacid_CoA-transf_A"/>
</dbReference>
<dbReference type="EMBL" id="KN847520">
    <property type="protein sequence ID" value="KIV96349.1"/>
    <property type="molecule type" value="Genomic_DNA"/>
</dbReference>
<dbReference type="SMART" id="SM00882">
    <property type="entry name" value="CoA_trans"/>
    <property type="match status" value="2"/>
</dbReference>
<dbReference type="OMA" id="VKTMGQI"/>
<keyword evidence="6" id="KW-1185">Reference proteome</keyword>
<proteinExistence type="inferred from homology"/>
<dbReference type="InterPro" id="IPR012791">
    <property type="entry name" value="3-oxoacid_CoA-transf_B"/>
</dbReference>
<keyword evidence="3" id="KW-0496">Mitochondrion</keyword>
<dbReference type="PROSITE" id="PS01274">
    <property type="entry name" value="COA_TRANSF_2"/>
    <property type="match status" value="1"/>
</dbReference>
<evidence type="ECO:0000256" key="4">
    <source>
        <dbReference type="PIRSR" id="PIRSR000858-1"/>
    </source>
</evidence>
<dbReference type="SUPFAM" id="SSF100950">
    <property type="entry name" value="NagB/RpiA/CoA transferase-like"/>
    <property type="match status" value="2"/>
</dbReference>
<organism evidence="5 6">
    <name type="scientific">Exophiala mesophila</name>
    <name type="common">Black yeast-like fungus</name>
    <dbReference type="NCBI Taxonomy" id="212818"/>
    <lineage>
        <taxon>Eukaryota</taxon>
        <taxon>Fungi</taxon>
        <taxon>Dikarya</taxon>
        <taxon>Ascomycota</taxon>
        <taxon>Pezizomycotina</taxon>
        <taxon>Eurotiomycetes</taxon>
        <taxon>Chaetothyriomycetidae</taxon>
        <taxon>Chaetothyriales</taxon>
        <taxon>Herpotrichiellaceae</taxon>
        <taxon>Exophiala</taxon>
    </lineage>
</organism>
<keyword evidence="2 3" id="KW-0808">Transferase</keyword>
<dbReference type="InterPro" id="IPR014388">
    <property type="entry name" value="3-oxoacid_CoA-transferase"/>
</dbReference>
<evidence type="ECO:0000313" key="5">
    <source>
        <dbReference type="EMBL" id="KIV96349.1"/>
    </source>
</evidence>
<dbReference type="PIRSF" id="PIRSF000858">
    <property type="entry name" value="SCOT-t"/>
    <property type="match status" value="1"/>
</dbReference>
<comment type="function">
    <text evidence="3">Key enzyme for ketone body catabolism. Transfers the CoA moiety from succinate to acetoacetate. Formation of the enzyme-CoA intermediate proceeds via an unstable anhydride species formed between the carboxylate groups of the enzyme and substrate.</text>
</comment>
<dbReference type="Proteomes" id="UP000054302">
    <property type="component" value="Unassembled WGS sequence"/>
</dbReference>
<comment type="pathway">
    <text evidence="3">Ketone metabolism; succinyl-CoA degradation; acetoacetyl-CoA from succinyl-CoA: step 1/1.</text>
</comment>
<dbReference type="AlphaFoldDB" id="A0A0D1ZQU5"/>
<dbReference type="GO" id="GO:0008260">
    <property type="term" value="F:succinyl-CoA:3-oxo-acid CoA-transferase activity"/>
    <property type="evidence" value="ECO:0007669"/>
    <property type="project" value="UniProtKB-EC"/>
</dbReference>
<reference evidence="5 6" key="1">
    <citation type="submission" date="2015-01" db="EMBL/GenBank/DDBJ databases">
        <title>The Genome Sequence of Exophiala mesophila CBS40295.</title>
        <authorList>
            <consortium name="The Broad Institute Genomics Platform"/>
            <person name="Cuomo C."/>
            <person name="de Hoog S."/>
            <person name="Gorbushina A."/>
            <person name="Stielow B."/>
            <person name="Teixiera M."/>
            <person name="Abouelleil A."/>
            <person name="Chapman S.B."/>
            <person name="Priest M."/>
            <person name="Young S.K."/>
            <person name="Wortman J."/>
            <person name="Nusbaum C."/>
            <person name="Birren B."/>
        </authorList>
    </citation>
    <scope>NUCLEOTIDE SEQUENCE [LARGE SCALE GENOMIC DNA]</scope>
    <source>
        <strain evidence="5 6">CBS 40295</strain>
    </source>
</reference>
<comment type="catalytic activity">
    <reaction evidence="3">
        <text>a 3-oxo acid + succinyl-CoA = a 3-oxoacyl-CoA + succinate</text>
        <dbReference type="Rhea" id="RHEA:24564"/>
        <dbReference type="ChEBI" id="CHEBI:30031"/>
        <dbReference type="ChEBI" id="CHEBI:35973"/>
        <dbReference type="ChEBI" id="CHEBI:57292"/>
        <dbReference type="ChEBI" id="CHEBI:90726"/>
        <dbReference type="EC" id="2.8.3.5"/>
    </reaction>
</comment>
<dbReference type="RefSeq" id="XP_016227923.1">
    <property type="nucleotide sequence ID" value="XM_016364274.1"/>
</dbReference>
<dbReference type="OrthoDB" id="1933379at2759"/>
<evidence type="ECO:0000256" key="3">
    <source>
        <dbReference type="PIRNR" id="PIRNR000858"/>
    </source>
</evidence>
<dbReference type="UniPathway" id="UPA00929">
    <property type="reaction ID" value="UER00894"/>
</dbReference>
<dbReference type="GeneID" id="27318075"/>
<dbReference type="GO" id="GO:0046952">
    <property type="term" value="P:ketone body catabolic process"/>
    <property type="evidence" value="ECO:0007669"/>
    <property type="project" value="InterPro"/>
</dbReference>
<dbReference type="STRING" id="212818.A0A0D1ZQU5"/>
<dbReference type="InterPro" id="IPR037171">
    <property type="entry name" value="NagB/RpiA_transferase-like"/>
</dbReference>
<protein>
    <recommendedName>
        <fullName evidence="3">Succinyl-CoA:3-ketoacid-coenzyme A transferase</fullName>
        <ecNumber evidence="3">2.8.3.5</ecNumber>
    </recommendedName>
</protein>
<sequence length="524" mass="56053">MSSFLDSSYRASCRGLRTARYLTRDSRKQNLLLARSFSSTLRRNEINKIVPSAAEAIKDLPSGSVILCGGFGLCGVPDTLINEVAKNTSITGLTAVSNNAGIVGAGLGKLLESKQIKKMIASYVGENKVLEKQYLTGEIQLELTPQGTLAERCAAGGKGIPAFYTPAAFGTVVQTGELPLQHNADGSIKHYSQPRDVKVFNGKSYVMEEAIPGDYAFVKAYKADKLGNCQFRLAANNFNGAMGRNAKVTIVEAENIVEVGELDPVAIHLPGIYVSKVIQSTAEKNIEKVVNRKEEGSVTDSLGKGEAASKRERIVKRAAKEFKNGMYANLGIGMPMLAPSFVDASVEVQLQSENGILGLGPYPAKGEEDPDLINAGKETVTLLPGASCFGSEESFGMIRSGRINMSMLGAMQVSARGDLANWMLPGKVKGFGGAMDLVSNPEKTKVVALMEHTDKKGNPKILKQCEFPLTGRACVSRIITELAVFDVDFTHGLTLIEVADGVTVDEIKSKTEAPFAVAENLGSF</sequence>
<feature type="active site" description="5-glutamyl coenzyme A thioester intermediate" evidence="4">
    <location>
        <position position="353"/>
    </location>
</feature>
<dbReference type="HOGENOM" id="CLU_019942_1_2_1"/>
<evidence type="ECO:0000256" key="1">
    <source>
        <dbReference type="ARBA" id="ARBA00007154"/>
    </source>
</evidence>
<name>A0A0D1ZQU5_EXOME</name>
<dbReference type="InterPro" id="IPR004165">
    <property type="entry name" value="CoA_trans_fam_I"/>
</dbReference>
<gene>
    <name evidence="5" type="ORF">PV10_00230</name>
</gene>
<dbReference type="NCBIfam" id="TIGR02428">
    <property type="entry name" value="pcaJ_scoB_fam"/>
    <property type="match status" value="1"/>
</dbReference>
<dbReference type="EC" id="2.8.3.5" evidence="3"/>
<comment type="similarity">
    <text evidence="1 3">Belongs to the 3-oxoacid CoA-transferase family.</text>
</comment>
<dbReference type="InterPro" id="IPR004164">
    <property type="entry name" value="CoA_transf_AS"/>
</dbReference>
<evidence type="ECO:0000256" key="2">
    <source>
        <dbReference type="ARBA" id="ARBA00022679"/>
    </source>
</evidence>
<dbReference type="PANTHER" id="PTHR13707">
    <property type="entry name" value="KETOACID-COENZYME A TRANSFERASE"/>
    <property type="match status" value="1"/>
</dbReference>